<feature type="transmembrane region" description="Helical" evidence="2">
    <location>
        <begin position="100"/>
        <end position="122"/>
    </location>
</feature>
<protein>
    <submittedName>
        <fullName evidence="3">SPOSA6832_04386-mRNA-1:cds</fullName>
    </submittedName>
</protein>
<feature type="transmembrane region" description="Helical" evidence="2">
    <location>
        <begin position="129"/>
        <end position="152"/>
    </location>
</feature>
<evidence type="ECO:0000313" key="3">
    <source>
        <dbReference type="EMBL" id="CEQ42555.1"/>
    </source>
</evidence>
<dbReference type="AlphaFoldDB" id="A0A0D6ESJ9"/>
<evidence type="ECO:0000256" key="2">
    <source>
        <dbReference type="SAM" id="Phobius"/>
    </source>
</evidence>
<proteinExistence type="predicted"/>
<evidence type="ECO:0000313" key="4">
    <source>
        <dbReference type="Proteomes" id="UP000243876"/>
    </source>
</evidence>
<keyword evidence="2" id="KW-0812">Transmembrane</keyword>
<dbReference type="EMBL" id="CENE01000029">
    <property type="protein sequence ID" value="CEQ42555.1"/>
    <property type="molecule type" value="Genomic_DNA"/>
</dbReference>
<feature type="region of interest" description="Disordered" evidence="1">
    <location>
        <begin position="295"/>
        <end position="328"/>
    </location>
</feature>
<accession>A0A0D6ESJ9</accession>
<feature type="transmembrane region" description="Helical" evidence="2">
    <location>
        <begin position="164"/>
        <end position="187"/>
    </location>
</feature>
<organism evidence="3 4">
    <name type="scientific">Sporidiobolus salmonicolor</name>
    <name type="common">Yeast-like fungus</name>
    <name type="synonym">Sporobolomyces salmonicolor</name>
    <dbReference type="NCBI Taxonomy" id="5005"/>
    <lineage>
        <taxon>Eukaryota</taxon>
        <taxon>Fungi</taxon>
        <taxon>Dikarya</taxon>
        <taxon>Basidiomycota</taxon>
        <taxon>Pucciniomycotina</taxon>
        <taxon>Microbotryomycetes</taxon>
        <taxon>Sporidiobolales</taxon>
        <taxon>Sporidiobolaceae</taxon>
        <taxon>Sporobolomyces</taxon>
    </lineage>
</organism>
<reference evidence="4" key="1">
    <citation type="submission" date="2015-02" db="EMBL/GenBank/DDBJ databases">
        <authorList>
            <person name="Gon?alves P."/>
        </authorList>
    </citation>
    <scope>NUCLEOTIDE SEQUENCE [LARGE SCALE GENOMIC DNA]</scope>
</reference>
<sequence length="328" mass="34803">MSSYPWDGVVTPVLARVGAAHAWLGSTTPHPSIPFSIFAISHATRVACAYRGVARAGGYDKQLGNLQAAIVPLVLVLGGSTISSVLLGNVPGWVISPIPVVTYGLLPLLATKSGLVSIVLSLPYLIRETLFCLIDGFSRIMGMTTLGVDMVLAHSNPAVRTSPWAMVLIAFISGGGGGMLVPLFKMFGPEWGFTATPGFVKEGLPIDVWSAAFIGYVYATLIGLPYFAQFPAFINMHFPAVREFFYGPKGSLTLPASAAILPSSEAKIFCSILLASMLFFTRIIRPALARPSTPSTRKVAATKTLSNNQKANGAAPSSKKSLKEKKTQ</sequence>
<keyword evidence="2" id="KW-1133">Transmembrane helix</keyword>
<keyword evidence="2" id="KW-0472">Membrane</keyword>
<feature type="transmembrane region" description="Helical" evidence="2">
    <location>
        <begin position="66"/>
        <end position="88"/>
    </location>
</feature>
<keyword evidence="4" id="KW-1185">Reference proteome</keyword>
<dbReference type="OrthoDB" id="2520628at2759"/>
<evidence type="ECO:0000256" key="1">
    <source>
        <dbReference type="SAM" id="MobiDB-lite"/>
    </source>
</evidence>
<feature type="transmembrane region" description="Helical" evidence="2">
    <location>
        <begin position="266"/>
        <end position="284"/>
    </location>
</feature>
<dbReference type="Proteomes" id="UP000243876">
    <property type="component" value="Unassembled WGS sequence"/>
</dbReference>
<name>A0A0D6ESJ9_SPOSA</name>
<feature type="transmembrane region" description="Helical" evidence="2">
    <location>
        <begin position="208"/>
        <end position="228"/>
    </location>
</feature>
<gene>
    <name evidence="3" type="primary">SPOSA6832_04386</name>
</gene>